<evidence type="ECO:0000259" key="2">
    <source>
        <dbReference type="SMART" id="SM00893"/>
    </source>
</evidence>
<dbReference type="Proteomes" id="UP000001572">
    <property type="component" value="Chromosome"/>
</dbReference>
<reference evidence="4" key="1">
    <citation type="journal article" date="2016" name="Genome Announc.">
        <title>Complete genome sequence of Alkaliphilus metalliredigens strain QYMF, an alkaliphilic and metal-reducing bacterium isolated from borax-contaminated leachate ponds.</title>
        <authorList>
            <person name="Hwang C."/>
            <person name="Copeland A."/>
            <person name="Lucas S."/>
            <person name="Lapidus A."/>
            <person name="Barry K."/>
            <person name="Detter J.C."/>
            <person name="Glavina Del Rio T."/>
            <person name="Hammon N."/>
            <person name="Israni S."/>
            <person name="Dalin E."/>
            <person name="Tice H."/>
            <person name="Pitluck S."/>
            <person name="Chertkov O."/>
            <person name="Brettin T."/>
            <person name="Bruce D."/>
            <person name="Han C."/>
            <person name="Schmutz J."/>
            <person name="Larimer F."/>
            <person name="Land M.L."/>
            <person name="Hauser L."/>
            <person name="Kyrpides N."/>
            <person name="Mikhailova N."/>
            <person name="Ye Q."/>
            <person name="Zhou J."/>
            <person name="Richardson P."/>
            <person name="Fields M.W."/>
        </authorList>
    </citation>
    <scope>NUCLEOTIDE SEQUENCE [LARGE SCALE GENOMIC DNA]</scope>
    <source>
        <strain evidence="4">QYMF</strain>
    </source>
</reference>
<feature type="domain" description="Electron transfer flavoprotein alpha/beta-subunit N-terminal" evidence="2">
    <location>
        <begin position="3"/>
        <end position="166"/>
    </location>
</feature>
<dbReference type="Pfam" id="PF01012">
    <property type="entry name" value="ETF"/>
    <property type="match status" value="1"/>
</dbReference>
<dbReference type="InterPro" id="IPR012255">
    <property type="entry name" value="ETF_b"/>
</dbReference>
<dbReference type="CDD" id="cd01714">
    <property type="entry name" value="ETF_beta"/>
    <property type="match status" value="1"/>
</dbReference>
<dbReference type="AlphaFoldDB" id="A6TKF2"/>
<dbReference type="SMART" id="SM00893">
    <property type="entry name" value="ETF"/>
    <property type="match status" value="1"/>
</dbReference>
<proteinExistence type="predicted"/>
<dbReference type="HOGENOM" id="CLU_060196_2_1_9"/>
<dbReference type="PIRSF" id="PIRSF000090">
    <property type="entry name" value="Beta-ETF"/>
    <property type="match status" value="1"/>
</dbReference>
<dbReference type="InterPro" id="IPR014729">
    <property type="entry name" value="Rossmann-like_a/b/a_fold"/>
</dbReference>
<name>A6TKF2_ALKMQ</name>
<dbReference type="PANTHER" id="PTHR21294:SF17">
    <property type="entry name" value="PROTEIN FIXA"/>
    <property type="match status" value="1"/>
</dbReference>
<accession>A6TKF2</accession>
<dbReference type="EMBL" id="CP000724">
    <property type="protein sequence ID" value="ABR46670.1"/>
    <property type="molecule type" value="Genomic_DNA"/>
</dbReference>
<protein>
    <recommendedName>
        <fullName evidence="1">Electron transfer flavoprotein small subunit</fullName>
    </recommendedName>
</protein>
<dbReference type="STRING" id="293826.Amet_0442"/>
<dbReference type="eggNOG" id="COG2086">
    <property type="taxonomic scope" value="Bacteria"/>
</dbReference>
<dbReference type="SUPFAM" id="SSF52402">
    <property type="entry name" value="Adenine nucleotide alpha hydrolases-like"/>
    <property type="match status" value="1"/>
</dbReference>
<gene>
    <name evidence="3" type="ordered locus">Amet_0442</name>
</gene>
<dbReference type="InterPro" id="IPR014730">
    <property type="entry name" value="ETF_a/b_N"/>
</dbReference>
<sequence length="219" mass="24111">MSEKIEAEIIVLSMGPPSAENALREAIARGAHKGILLSDRKFGGSDVKATALTLSAGINHIGDYDLIIAGMQTVDGDTGQVGAEVAEILGIPQISYVEELNDFDDESVTVTTNIWEGLYLKKIKFPALMTVTKEINDPRLPSFKNKMKARKAEITLWGQNELRDYLREDQIGLKGSATKVKKIEVPAAAVREGKLWRDNHTEAVDVLYDLFEVKKVLEG</sequence>
<dbReference type="GO" id="GO:0009055">
    <property type="term" value="F:electron transfer activity"/>
    <property type="evidence" value="ECO:0007669"/>
    <property type="project" value="InterPro"/>
</dbReference>
<keyword evidence="4" id="KW-1185">Reference proteome</keyword>
<evidence type="ECO:0000313" key="4">
    <source>
        <dbReference type="Proteomes" id="UP000001572"/>
    </source>
</evidence>
<dbReference type="InterPro" id="IPR033948">
    <property type="entry name" value="ETF_beta_N"/>
</dbReference>
<dbReference type="KEGG" id="amt:Amet_0442"/>
<organism evidence="3 4">
    <name type="scientific">Alkaliphilus metalliredigens (strain QYMF)</name>
    <dbReference type="NCBI Taxonomy" id="293826"/>
    <lineage>
        <taxon>Bacteria</taxon>
        <taxon>Bacillati</taxon>
        <taxon>Bacillota</taxon>
        <taxon>Clostridia</taxon>
        <taxon>Peptostreptococcales</taxon>
        <taxon>Natronincolaceae</taxon>
        <taxon>Alkaliphilus</taxon>
    </lineage>
</organism>
<evidence type="ECO:0000313" key="3">
    <source>
        <dbReference type="EMBL" id="ABR46670.1"/>
    </source>
</evidence>
<evidence type="ECO:0000256" key="1">
    <source>
        <dbReference type="ARBA" id="ARBA00042002"/>
    </source>
</evidence>
<dbReference type="Gene3D" id="3.40.50.620">
    <property type="entry name" value="HUPs"/>
    <property type="match status" value="1"/>
</dbReference>
<dbReference type="PANTHER" id="PTHR21294">
    <property type="entry name" value="ELECTRON TRANSFER FLAVOPROTEIN BETA-SUBUNIT"/>
    <property type="match status" value="1"/>
</dbReference>